<reference evidence="2 3" key="1">
    <citation type="submission" date="2015-03" db="EMBL/GenBank/DDBJ databases">
        <authorList>
            <person name="McCorrison J."/>
            <person name="Sanka R."/>
            <person name="Adams M."/>
            <person name="Brinkac L."/>
            <person name="Nierman W."/>
            <person name="Sutton G."/>
            <person name="Nelson K."/>
            <person name="Kiedrowski L."/>
            <person name="Guerrero D."/>
            <person name="Bonomo R."/>
        </authorList>
    </citation>
    <scope>NUCLEOTIDE SEQUENCE [LARGE SCALE GENOMIC DNA]</scope>
    <source>
        <strain evidence="2 3">39373</strain>
    </source>
</reference>
<name>A0A837FK89_9ENTR</name>
<keyword evidence="1" id="KW-0472">Membrane</keyword>
<protein>
    <submittedName>
        <fullName evidence="2">Uncharacterized protein</fullName>
    </submittedName>
</protein>
<evidence type="ECO:0000313" key="3">
    <source>
        <dbReference type="Proteomes" id="UP000033679"/>
    </source>
</evidence>
<evidence type="ECO:0000256" key="1">
    <source>
        <dbReference type="SAM" id="Phobius"/>
    </source>
</evidence>
<proteinExistence type="predicted"/>
<gene>
    <name evidence="2" type="ORF">SS59_07010</name>
</gene>
<feature type="transmembrane region" description="Helical" evidence="1">
    <location>
        <begin position="7"/>
        <end position="28"/>
    </location>
</feature>
<feature type="transmembrane region" description="Helical" evidence="1">
    <location>
        <begin position="66"/>
        <end position="86"/>
    </location>
</feature>
<dbReference type="AlphaFoldDB" id="A0A837FK89"/>
<dbReference type="EMBL" id="JZYN01000007">
    <property type="protein sequence ID" value="KJM68933.1"/>
    <property type="molecule type" value="Genomic_DNA"/>
</dbReference>
<keyword evidence="1" id="KW-0812">Transmembrane</keyword>
<organism evidence="2 3">
    <name type="scientific">Enterobacter hormaechei subsp. xiangfangensis</name>
    <dbReference type="NCBI Taxonomy" id="1296536"/>
    <lineage>
        <taxon>Bacteria</taxon>
        <taxon>Pseudomonadati</taxon>
        <taxon>Pseudomonadota</taxon>
        <taxon>Gammaproteobacteria</taxon>
        <taxon>Enterobacterales</taxon>
        <taxon>Enterobacteriaceae</taxon>
        <taxon>Enterobacter</taxon>
        <taxon>Enterobacter cloacae complex</taxon>
    </lineage>
</organism>
<dbReference type="KEGG" id="exf:BFV63_02745"/>
<comment type="caution">
    <text evidence="2">The sequence shown here is derived from an EMBL/GenBank/DDBJ whole genome shotgun (WGS) entry which is preliminary data.</text>
</comment>
<keyword evidence="1" id="KW-1133">Transmembrane helix</keyword>
<evidence type="ECO:0000313" key="2">
    <source>
        <dbReference type="EMBL" id="KJM68933.1"/>
    </source>
</evidence>
<feature type="transmembrane region" description="Helical" evidence="1">
    <location>
        <begin position="34"/>
        <end position="54"/>
    </location>
</feature>
<dbReference type="Proteomes" id="UP000033679">
    <property type="component" value="Unassembled WGS sequence"/>
</dbReference>
<accession>A0A837FK89</accession>
<feature type="transmembrane region" description="Helical" evidence="1">
    <location>
        <begin position="92"/>
        <end position="109"/>
    </location>
</feature>
<dbReference type="RefSeq" id="WP_045345958.1">
    <property type="nucleotide sequence ID" value="NZ_AP038761.1"/>
</dbReference>
<sequence>MGKFIIYMLNILFCGYVLATCLISLVSFDNWEDRTIAITIILGSAQLIATLLNRALPHKLHILGRIAELIEGPLLVIGAIVCLDVFEPWPMKIIGMFAWVIFMMFRPSFTKRNKE</sequence>